<sequence>MTKKWDLRNYHSWEKEIAYLYGSDMRIVVDGEGYTGLLVCRDHPLRVGEMVGISPGSTKWLSREKAGVGAFRCHDTVR</sequence>
<dbReference type="Proteomes" id="UP000324222">
    <property type="component" value="Unassembled WGS sequence"/>
</dbReference>
<name>A0A5B7G1V8_PORTR</name>
<evidence type="ECO:0000313" key="1">
    <source>
        <dbReference type="EMBL" id="MPC51519.1"/>
    </source>
</evidence>
<organism evidence="1 2">
    <name type="scientific">Portunus trituberculatus</name>
    <name type="common">Swimming crab</name>
    <name type="synonym">Neptunus trituberculatus</name>
    <dbReference type="NCBI Taxonomy" id="210409"/>
    <lineage>
        <taxon>Eukaryota</taxon>
        <taxon>Metazoa</taxon>
        <taxon>Ecdysozoa</taxon>
        <taxon>Arthropoda</taxon>
        <taxon>Crustacea</taxon>
        <taxon>Multicrustacea</taxon>
        <taxon>Malacostraca</taxon>
        <taxon>Eumalacostraca</taxon>
        <taxon>Eucarida</taxon>
        <taxon>Decapoda</taxon>
        <taxon>Pleocyemata</taxon>
        <taxon>Brachyura</taxon>
        <taxon>Eubrachyura</taxon>
        <taxon>Portunoidea</taxon>
        <taxon>Portunidae</taxon>
        <taxon>Portuninae</taxon>
        <taxon>Portunus</taxon>
    </lineage>
</organism>
<gene>
    <name evidence="1" type="ORF">E2C01_045367</name>
</gene>
<proteinExistence type="predicted"/>
<comment type="caution">
    <text evidence="1">The sequence shown here is derived from an EMBL/GenBank/DDBJ whole genome shotgun (WGS) entry which is preliminary data.</text>
</comment>
<keyword evidence="2" id="KW-1185">Reference proteome</keyword>
<accession>A0A5B7G1V8</accession>
<dbReference type="AlphaFoldDB" id="A0A5B7G1V8"/>
<dbReference type="EMBL" id="VSRR010010231">
    <property type="protein sequence ID" value="MPC51519.1"/>
    <property type="molecule type" value="Genomic_DNA"/>
</dbReference>
<reference evidence="1 2" key="1">
    <citation type="submission" date="2019-05" db="EMBL/GenBank/DDBJ databases">
        <title>Another draft genome of Portunus trituberculatus and its Hox gene families provides insights of decapod evolution.</title>
        <authorList>
            <person name="Jeong J.-H."/>
            <person name="Song I."/>
            <person name="Kim S."/>
            <person name="Choi T."/>
            <person name="Kim D."/>
            <person name="Ryu S."/>
            <person name="Kim W."/>
        </authorList>
    </citation>
    <scope>NUCLEOTIDE SEQUENCE [LARGE SCALE GENOMIC DNA]</scope>
    <source>
        <tissue evidence="1">Muscle</tissue>
    </source>
</reference>
<evidence type="ECO:0000313" key="2">
    <source>
        <dbReference type="Proteomes" id="UP000324222"/>
    </source>
</evidence>
<protein>
    <submittedName>
        <fullName evidence="1">Uncharacterized protein</fullName>
    </submittedName>
</protein>